<comment type="caution">
    <text evidence="4">The sequence shown here is derived from an EMBL/GenBank/DDBJ whole genome shotgun (WGS) entry which is preliminary data.</text>
</comment>
<accession>A0ABR7X172</accession>
<keyword evidence="5" id="KW-1185">Reference proteome</keyword>
<sequence length="186" mass="21721">MRIYKKDSCITFRSTKSDFGGLSNMAPGYPIKINDNWVKTAEALYQALKYPYNPEIQKRIIFANSPIVAKRISRYYEKFERPDWLNVRYKIMKFCIEVKLKQNINTFSKVLLSTDNLAIVEYTNDDKVWGAIDKGEYYEGINALGRLLMELREKYRDAPNGYFISPPNIANVTFLGIDLKENLNYL</sequence>
<organism evidence="4 5">
    <name type="scientific">Mucilaginibacter rigui</name>
    <dbReference type="NCBI Taxonomy" id="534635"/>
    <lineage>
        <taxon>Bacteria</taxon>
        <taxon>Pseudomonadati</taxon>
        <taxon>Bacteroidota</taxon>
        <taxon>Sphingobacteriia</taxon>
        <taxon>Sphingobacteriales</taxon>
        <taxon>Sphingobacteriaceae</taxon>
        <taxon>Mucilaginibacter</taxon>
    </lineage>
</organism>
<proteinExistence type="predicted"/>
<evidence type="ECO:0000313" key="5">
    <source>
        <dbReference type="Proteomes" id="UP000618754"/>
    </source>
</evidence>
<reference evidence="4 5" key="1">
    <citation type="submission" date="2020-09" db="EMBL/GenBank/DDBJ databases">
        <title>Novel species of Mucilaginibacter isolated from a glacier on the Tibetan Plateau.</title>
        <authorList>
            <person name="Liu Q."/>
            <person name="Xin Y.-H."/>
        </authorList>
    </citation>
    <scope>NUCLEOTIDE SEQUENCE [LARGE SCALE GENOMIC DNA]</scope>
    <source>
        <strain evidence="4 5">CGMCC 1.13878</strain>
    </source>
</reference>
<dbReference type="EMBL" id="JACWMW010000001">
    <property type="protein sequence ID" value="MBD1383735.1"/>
    <property type="molecule type" value="Genomic_DNA"/>
</dbReference>
<evidence type="ECO:0000259" key="3">
    <source>
        <dbReference type="Pfam" id="PF08719"/>
    </source>
</evidence>
<feature type="domain" description="NADAR" evidence="3">
    <location>
        <begin position="12"/>
        <end position="154"/>
    </location>
</feature>
<dbReference type="NCBIfam" id="TIGR02464">
    <property type="entry name" value="ribofla_fusion"/>
    <property type="match status" value="1"/>
</dbReference>
<name>A0ABR7X172_9SPHI</name>
<dbReference type="CDD" id="cd15457">
    <property type="entry name" value="NADAR"/>
    <property type="match status" value="1"/>
</dbReference>
<comment type="catalytic activity">
    <reaction evidence="1">
        <text>5-amino-6-(5-phospho-D-ribosylamino)uracil + H2O = 5,6-diaminouracil + D-ribose 5-phosphate</text>
        <dbReference type="Rhea" id="RHEA:55020"/>
        <dbReference type="ChEBI" id="CHEBI:15377"/>
        <dbReference type="ChEBI" id="CHEBI:46252"/>
        <dbReference type="ChEBI" id="CHEBI:58453"/>
        <dbReference type="ChEBI" id="CHEBI:78346"/>
    </reaction>
</comment>
<comment type="catalytic activity">
    <reaction evidence="2">
        <text>2,5-diamino-6-hydroxy-4-(5-phosphoribosylamino)-pyrimidine + H2O = 2,5,6-triamino-4-hydroxypyrimidine + D-ribose 5-phosphate</text>
        <dbReference type="Rhea" id="RHEA:23436"/>
        <dbReference type="ChEBI" id="CHEBI:15377"/>
        <dbReference type="ChEBI" id="CHEBI:58614"/>
        <dbReference type="ChEBI" id="CHEBI:78346"/>
        <dbReference type="ChEBI" id="CHEBI:137796"/>
    </reaction>
</comment>
<dbReference type="InterPro" id="IPR012816">
    <property type="entry name" value="NADAR"/>
</dbReference>
<evidence type="ECO:0000313" key="4">
    <source>
        <dbReference type="EMBL" id="MBD1383735.1"/>
    </source>
</evidence>
<protein>
    <submittedName>
        <fullName evidence="4">NADAR family protein</fullName>
    </submittedName>
</protein>
<dbReference type="RefSeq" id="WP_191173656.1">
    <property type="nucleotide sequence ID" value="NZ_JACWMW010000001.1"/>
</dbReference>
<dbReference type="InterPro" id="IPR037238">
    <property type="entry name" value="YbiA-like_sf"/>
</dbReference>
<evidence type="ECO:0000256" key="1">
    <source>
        <dbReference type="ARBA" id="ARBA00000022"/>
    </source>
</evidence>
<dbReference type="SUPFAM" id="SSF143990">
    <property type="entry name" value="YbiA-like"/>
    <property type="match status" value="1"/>
</dbReference>
<evidence type="ECO:0000256" key="2">
    <source>
        <dbReference type="ARBA" id="ARBA00000751"/>
    </source>
</evidence>
<dbReference type="Pfam" id="PF08719">
    <property type="entry name" value="NADAR"/>
    <property type="match status" value="1"/>
</dbReference>
<dbReference type="Gene3D" id="1.10.357.40">
    <property type="entry name" value="YbiA-like"/>
    <property type="match status" value="1"/>
</dbReference>
<gene>
    <name evidence="4" type="ORF">IDJ75_00470</name>
</gene>
<dbReference type="Proteomes" id="UP000618754">
    <property type="component" value="Unassembled WGS sequence"/>
</dbReference>